<evidence type="ECO:0000256" key="7">
    <source>
        <dbReference type="HAMAP-Rule" id="MF_03145"/>
    </source>
</evidence>
<dbReference type="NCBIfam" id="TIGR01430">
    <property type="entry name" value="aden_deam"/>
    <property type="match status" value="1"/>
</dbReference>
<dbReference type="GO" id="GO:0009168">
    <property type="term" value="P:purine ribonucleoside monophosphate biosynthetic process"/>
    <property type="evidence" value="ECO:0007669"/>
    <property type="project" value="InterPro"/>
</dbReference>
<gene>
    <name evidence="7" type="primary">AAH1</name>
    <name evidence="9" type="ORF">KUCA_T00004465001</name>
</gene>
<evidence type="ECO:0000256" key="1">
    <source>
        <dbReference type="ARBA" id="ARBA00022490"/>
    </source>
</evidence>
<dbReference type="PANTHER" id="PTHR43114">
    <property type="entry name" value="ADENINE DEAMINASE"/>
    <property type="match status" value="1"/>
</dbReference>
<dbReference type="EMBL" id="HG793129">
    <property type="protein sequence ID" value="CDK28482.1"/>
    <property type="molecule type" value="Genomic_DNA"/>
</dbReference>
<evidence type="ECO:0000256" key="3">
    <source>
        <dbReference type="ARBA" id="ARBA00022801"/>
    </source>
</evidence>
<evidence type="ECO:0000313" key="9">
    <source>
        <dbReference type="EMBL" id="CDK28482.1"/>
    </source>
</evidence>
<feature type="site" description="Important for catalytic activity" evidence="7">
    <location>
        <position position="235"/>
    </location>
</feature>
<dbReference type="EC" id="3.5.4.2" evidence="7"/>
<feature type="binding site" evidence="7">
    <location>
        <position position="292"/>
    </location>
    <ligand>
        <name>Zn(2+)</name>
        <dbReference type="ChEBI" id="CHEBI:29105"/>
        <note>catalytic</note>
    </ligand>
</feature>
<organism evidence="9 10">
    <name type="scientific">Kuraishia capsulata CBS 1993</name>
    <dbReference type="NCBI Taxonomy" id="1382522"/>
    <lineage>
        <taxon>Eukaryota</taxon>
        <taxon>Fungi</taxon>
        <taxon>Dikarya</taxon>
        <taxon>Ascomycota</taxon>
        <taxon>Saccharomycotina</taxon>
        <taxon>Pichiomycetes</taxon>
        <taxon>Pichiales</taxon>
        <taxon>Pichiaceae</taxon>
        <taxon>Kuraishia</taxon>
    </lineage>
</organism>
<dbReference type="GO" id="GO:0000034">
    <property type="term" value="F:adenine deaminase activity"/>
    <property type="evidence" value="ECO:0007669"/>
    <property type="project" value="UniProtKB-UniRule"/>
</dbReference>
<evidence type="ECO:0000313" key="10">
    <source>
        <dbReference type="Proteomes" id="UP000019384"/>
    </source>
</evidence>
<keyword evidence="1 7" id="KW-0963">Cytoplasm</keyword>
<dbReference type="Pfam" id="PF00962">
    <property type="entry name" value="A_deaminase"/>
    <property type="match status" value="1"/>
</dbReference>
<dbReference type="FunFam" id="3.20.20.140:FF:000039">
    <property type="entry name" value="Adenine deaminase"/>
    <property type="match status" value="1"/>
</dbReference>
<evidence type="ECO:0000256" key="5">
    <source>
        <dbReference type="ARBA" id="ARBA00023080"/>
    </source>
</evidence>
<dbReference type="Proteomes" id="UP000019384">
    <property type="component" value="Unassembled WGS sequence"/>
</dbReference>
<reference evidence="9" key="1">
    <citation type="submission" date="2013-12" db="EMBL/GenBank/DDBJ databases">
        <authorList>
            <person name="Genoscope - CEA"/>
        </authorList>
    </citation>
    <scope>NUCLEOTIDE SEQUENCE</scope>
    <source>
        <strain evidence="9">CBS 1993</strain>
    </source>
</reference>
<dbReference type="GO" id="GO:0006146">
    <property type="term" value="P:adenine catabolic process"/>
    <property type="evidence" value="ECO:0007669"/>
    <property type="project" value="UniProtKB-UniRule"/>
</dbReference>
<evidence type="ECO:0000256" key="6">
    <source>
        <dbReference type="ARBA" id="ARBA00023242"/>
    </source>
</evidence>
<feature type="binding site" evidence="7">
    <location>
        <position position="25"/>
    </location>
    <ligand>
        <name>Zn(2+)</name>
        <dbReference type="ChEBI" id="CHEBI:29105"/>
        <note>catalytic</note>
    </ligand>
</feature>
<keyword evidence="4 7" id="KW-0862">Zinc</keyword>
<evidence type="ECO:0000259" key="8">
    <source>
        <dbReference type="Pfam" id="PF00962"/>
    </source>
</evidence>
<keyword evidence="2 7" id="KW-0479">Metal-binding</keyword>
<dbReference type="AlphaFoldDB" id="W6MTF1"/>
<dbReference type="GO" id="GO:0043103">
    <property type="term" value="P:hypoxanthine salvage"/>
    <property type="evidence" value="ECO:0007669"/>
    <property type="project" value="UniProtKB-UniRule"/>
</dbReference>
<dbReference type="GO" id="GO:0009117">
    <property type="term" value="P:nucleotide metabolic process"/>
    <property type="evidence" value="ECO:0007669"/>
    <property type="project" value="UniProtKB-KW"/>
</dbReference>
<comment type="subcellular location">
    <subcellularLocation>
        <location evidence="7">Cytoplasm</location>
    </subcellularLocation>
    <subcellularLocation>
        <location evidence="7">Nucleus</location>
    </subcellularLocation>
</comment>
<keyword evidence="10" id="KW-1185">Reference proteome</keyword>
<dbReference type="GO" id="GO:0008270">
    <property type="term" value="F:zinc ion binding"/>
    <property type="evidence" value="ECO:0007669"/>
    <property type="project" value="UniProtKB-UniRule"/>
</dbReference>
<comment type="catalytic activity">
    <reaction evidence="7">
        <text>adenine + H2O + H(+) = hypoxanthine + NH4(+)</text>
        <dbReference type="Rhea" id="RHEA:23688"/>
        <dbReference type="ChEBI" id="CHEBI:15377"/>
        <dbReference type="ChEBI" id="CHEBI:15378"/>
        <dbReference type="ChEBI" id="CHEBI:16708"/>
        <dbReference type="ChEBI" id="CHEBI:17368"/>
        <dbReference type="ChEBI" id="CHEBI:28938"/>
        <dbReference type="EC" id="3.5.4.2"/>
    </reaction>
</comment>
<dbReference type="InterPro" id="IPR028892">
    <property type="entry name" value="ADE"/>
</dbReference>
<dbReference type="InterPro" id="IPR001365">
    <property type="entry name" value="A_deaminase_dom"/>
</dbReference>
<feature type="binding site" evidence="7">
    <location>
        <position position="23"/>
    </location>
    <ligand>
        <name>Zn(2+)</name>
        <dbReference type="ChEBI" id="CHEBI:29105"/>
        <note>catalytic</note>
    </ligand>
</feature>
<proteinExistence type="inferred from homology"/>
<feature type="binding site" evidence="7">
    <location>
        <position position="211"/>
    </location>
    <ligand>
        <name>Zn(2+)</name>
        <dbReference type="ChEBI" id="CHEBI:29105"/>
        <note>catalytic</note>
    </ligand>
</feature>
<keyword evidence="3 7" id="KW-0378">Hydrolase</keyword>
<dbReference type="GO" id="GO:0005829">
    <property type="term" value="C:cytosol"/>
    <property type="evidence" value="ECO:0007669"/>
    <property type="project" value="TreeGrafter"/>
</dbReference>
<dbReference type="InterPro" id="IPR032466">
    <property type="entry name" value="Metal_Hydrolase"/>
</dbReference>
<name>W6MTF1_9ASCO</name>
<dbReference type="HOGENOM" id="CLU_039228_7_0_1"/>
<feature type="binding site" evidence="7">
    <location>
        <position position="293"/>
    </location>
    <ligand>
        <name>substrate</name>
    </ligand>
</feature>
<dbReference type="Gene3D" id="3.20.20.140">
    <property type="entry name" value="Metal-dependent hydrolases"/>
    <property type="match status" value="1"/>
</dbReference>
<dbReference type="HAMAP" id="MF_01962">
    <property type="entry name" value="Adenine_deaminase"/>
    <property type="match status" value="1"/>
</dbReference>
<protein>
    <recommendedName>
        <fullName evidence="7">Adenine deaminase</fullName>
        <shortName evidence="7">ADE</shortName>
        <ecNumber evidence="7">3.5.4.2</ecNumber>
    </recommendedName>
    <alternativeName>
        <fullName evidence="7">Adenine aminohydrolase</fullName>
        <shortName evidence="7">AAH</shortName>
    </alternativeName>
</protein>
<feature type="active site" description="Proton donor" evidence="7">
    <location>
        <position position="214"/>
    </location>
</feature>
<keyword evidence="6 7" id="KW-0539">Nucleus</keyword>
<reference evidence="9" key="2">
    <citation type="submission" date="2014-02" db="EMBL/GenBank/DDBJ databases">
        <title>Complete DNA sequence of /Kuraishia capsulata/ illustrates novel genomic features among budding yeasts (/Saccharomycotina/).</title>
        <authorList>
            <person name="Morales L."/>
            <person name="Noel B."/>
            <person name="Porcel B."/>
            <person name="Marcet-Houben M."/>
            <person name="Hullo M-F."/>
            <person name="Sacerdot C."/>
            <person name="Tekaia F."/>
            <person name="Leh-Louis V."/>
            <person name="Despons L."/>
            <person name="Khanna V."/>
            <person name="Aury J-M."/>
            <person name="Barbe V."/>
            <person name="Couloux A."/>
            <person name="Labadie K."/>
            <person name="Pelletier E."/>
            <person name="Souciet J-L."/>
            <person name="Boekhout T."/>
            <person name="Gabaldon T."/>
            <person name="Wincker P."/>
            <person name="Dujon B."/>
        </authorList>
    </citation>
    <scope>NUCLEOTIDE SEQUENCE</scope>
    <source>
        <strain evidence="9">CBS 1993</strain>
    </source>
</reference>
<dbReference type="OrthoDB" id="272271at2759"/>
<feature type="domain" description="Adenosine deaminase" evidence="8">
    <location>
        <begin position="18"/>
        <end position="346"/>
    </location>
</feature>
<dbReference type="PROSITE" id="PS00485">
    <property type="entry name" value="A_DEAMINASE"/>
    <property type="match status" value="1"/>
</dbReference>
<evidence type="ECO:0000256" key="4">
    <source>
        <dbReference type="ARBA" id="ARBA00022833"/>
    </source>
</evidence>
<accession>W6MTF1</accession>
<comment type="function">
    <text evidence="7">Catalyzes the hydrolytic deamination of adenine to hypoxanthine. Plays an important role in the purine salvage pathway and in nitrogen catabolism.</text>
</comment>
<dbReference type="PANTHER" id="PTHR43114:SF6">
    <property type="entry name" value="ADENINE DEAMINASE"/>
    <property type="match status" value="1"/>
</dbReference>
<evidence type="ECO:0000256" key="2">
    <source>
        <dbReference type="ARBA" id="ARBA00022723"/>
    </source>
</evidence>
<dbReference type="STRING" id="1382522.W6MTF1"/>
<dbReference type="SUPFAM" id="SSF51556">
    <property type="entry name" value="Metallo-dependent hydrolases"/>
    <property type="match status" value="1"/>
</dbReference>
<sequence>MSKYECNHHMTGFLKELPKCEHHVHLEGTLGPDLLFPLAARNNVQLPSHFPKDVESLNKRYSEFTDLQDFLNFYYIGMSVLIQEQDFFDLAWAYFTKAHADGLHHAETFFDPQGHVERGVSIDVVVRGFERAAQQAEKELGISTRLIMCLLRHLPPKDGLATIESARPYYKAGTIHGLGLDSAEKPFPPHLFEECYKAVRDSFPEVGLTAHAGEEGGPEFITNSLDLLNVTRIDHGVNSFQDEDLLKRLAKNQTLLSLCPLSNVKLQVVKDVSELPIQKWLDFGVPFSINSDDPAYFGGYILDNYIMVHTRFGFDLKTWCKIAANGVNGSWISDARKKELLEKIDQVYTKYQPLIEA</sequence>
<comment type="cofactor">
    <cofactor evidence="7">
        <name>Zn(2+)</name>
        <dbReference type="ChEBI" id="CHEBI:29105"/>
    </cofactor>
    <text evidence="7">Binds 1 zinc ion per subunit.</text>
</comment>
<comment type="similarity">
    <text evidence="7">Belongs to the metallo-dependent hydrolases superfamily. Adenosine and AMP deaminases family. Adenine deaminase type 2 subfamily.</text>
</comment>
<dbReference type="CDD" id="cd01320">
    <property type="entry name" value="ADA"/>
    <property type="match status" value="1"/>
</dbReference>
<dbReference type="GO" id="GO:0005634">
    <property type="term" value="C:nucleus"/>
    <property type="evidence" value="ECO:0007669"/>
    <property type="project" value="UniProtKB-SubCell"/>
</dbReference>
<dbReference type="InterPro" id="IPR006650">
    <property type="entry name" value="A/AMP_deam_AS"/>
</dbReference>
<keyword evidence="5 7" id="KW-0546">Nucleotide metabolism</keyword>
<dbReference type="InterPro" id="IPR006330">
    <property type="entry name" value="Ado/ade_deaminase"/>
</dbReference>